<dbReference type="RefSeq" id="WP_109274438.1">
    <property type="nucleotide sequence ID" value="NZ_QFKX01000001.1"/>
</dbReference>
<dbReference type="Pfam" id="PF19279">
    <property type="entry name" value="YegS_C"/>
    <property type="match status" value="1"/>
</dbReference>
<evidence type="ECO:0000256" key="6">
    <source>
        <dbReference type="ARBA" id="ARBA00022840"/>
    </source>
</evidence>
<dbReference type="GO" id="GO:0005524">
    <property type="term" value="F:ATP binding"/>
    <property type="evidence" value="ECO:0007669"/>
    <property type="project" value="UniProtKB-KW"/>
</dbReference>
<feature type="compositionally biased region" description="Polar residues" evidence="9">
    <location>
        <begin position="388"/>
        <end position="400"/>
    </location>
</feature>
<keyword evidence="7" id="KW-0444">Lipid biosynthesis</keyword>
<organism evidence="12 13">
    <name type="scientific">Brachybacterium endophyticum</name>
    <dbReference type="NCBI Taxonomy" id="2182385"/>
    <lineage>
        <taxon>Bacteria</taxon>
        <taxon>Bacillati</taxon>
        <taxon>Actinomycetota</taxon>
        <taxon>Actinomycetes</taxon>
        <taxon>Micrococcales</taxon>
        <taxon>Dermabacteraceae</taxon>
        <taxon>Brachybacterium</taxon>
    </lineage>
</organism>
<keyword evidence="7" id="KW-0594">Phospholipid biosynthesis</keyword>
<keyword evidence="7" id="KW-0443">Lipid metabolism</keyword>
<evidence type="ECO:0000259" key="11">
    <source>
        <dbReference type="PROSITE" id="PS50146"/>
    </source>
</evidence>
<comment type="caution">
    <text evidence="12">The sequence shown here is derived from an EMBL/GenBank/DDBJ whole genome shotgun (WGS) entry which is preliminary data.</text>
</comment>
<dbReference type="Gene3D" id="3.40.50.10330">
    <property type="entry name" value="Probable inorganic polyphosphate/atp-NAD kinase, domain 1"/>
    <property type="match status" value="1"/>
</dbReference>
<comment type="cofactor">
    <cofactor evidence="1">
        <name>Mg(2+)</name>
        <dbReference type="ChEBI" id="CHEBI:18420"/>
    </cofactor>
</comment>
<evidence type="ECO:0000256" key="2">
    <source>
        <dbReference type="ARBA" id="ARBA00005983"/>
    </source>
</evidence>
<accession>A0A2U2RNV1</accession>
<dbReference type="GO" id="GO:0008654">
    <property type="term" value="P:phospholipid biosynthetic process"/>
    <property type="evidence" value="ECO:0007669"/>
    <property type="project" value="UniProtKB-KW"/>
</dbReference>
<feature type="domain" description="DAGKc" evidence="11">
    <location>
        <begin position="54"/>
        <end position="185"/>
    </location>
</feature>
<dbReference type="InterPro" id="IPR017438">
    <property type="entry name" value="ATP-NAD_kinase_N"/>
</dbReference>
<dbReference type="InterPro" id="IPR001206">
    <property type="entry name" value="Diacylglycerol_kinase_cat_dom"/>
</dbReference>
<name>A0A2U2RNV1_9MICO</name>
<feature type="region of interest" description="Disordered" evidence="9">
    <location>
        <begin position="355"/>
        <end position="400"/>
    </location>
</feature>
<dbReference type="SUPFAM" id="SSF111331">
    <property type="entry name" value="NAD kinase/diacylglycerol kinase-like"/>
    <property type="match status" value="1"/>
</dbReference>
<keyword evidence="5 12" id="KW-0418">Kinase</keyword>
<evidence type="ECO:0000256" key="9">
    <source>
        <dbReference type="SAM" id="MobiDB-lite"/>
    </source>
</evidence>
<dbReference type="PANTHER" id="PTHR12358">
    <property type="entry name" value="SPHINGOSINE KINASE"/>
    <property type="match status" value="1"/>
</dbReference>
<evidence type="ECO:0000313" key="12">
    <source>
        <dbReference type="EMBL" id="PWH07552.1"/>
    </source>
</evidence>
<keyword evidence="4" id="KW-0547">Nucleotide-binding</keyword>
<reference evidence="12 13" key="1">
    <citation type="submission" date="2018-05" db="EMBL/GenBank/DDBJ databases">
        <title>Brachybacterium sp. M1HQ-2T, whole genome shotgun sequence.</title>
        <authorList>
            <person name="Tuo L."/>
        </authorList>
    </citation>
    <scope>NUCLEOTIDE SEQUENCE [LARGE SCALE GENOMIC DNA]</scope>
    <source>
        <strain evidence="12 13">M1HQ-2</strain>
    </source>
</reference>
<evidence type="ECO:0000256" key="10">
    <source>
        <dbReference type="SAM" id="Phobius"/>
    </source>
</evidence>
<feature type="compositionally biased region" description="Basic and acidic residues" evidence="9">
    <location>
        <begin position="364"/>
        <end position="376"/>
    </location>
</feature>
<dbReference type="Proteomes" id="UP000245590">
    <property type="component" value="Unassembled WGS sequence"/>
</dbReference>
<evidence type="ECO:0000256" key="1">
    <source>
        <dbReference type="ARBA" id="ARBA00001946"/>
    </source>
</evidence>
<keyword evidence="10" id="KW-0812">Transmembrane</keyword>
<keyword evidence="13" id="KW-1185">Reference proteome</keyword>
<evidence type="ECO:0000256" key="3">
    <source>
        <dbReference type="ARBA" id="ARBA00022679"/>
    </source>
</evidence>
<gene>
    <name evidence="12" type="ORF">DEO23_02675</name>
</gene>
<sequence>MDLTAVLAIIAIALILIVVVLLVVAIVNVKAQRRAVDELTRRRSTGLGEVDEGPLFSHLAVVMNPSKHDDPELFRERVRTLADRLAGIEVHFLDTTREDPGYGQAVQALEDGADLVIAAGGDGTVREVAAALAHTGVRMAILPVGTGNLLARNLDLPLDDLEKALRVALLGRDSLVDMGWMRIGDGEDALENAEKRAFLVIAGVGADAEVIGATDAKMKRRIGWPAYVVAGLNKITGRAFEVSVSLPSGRQADMEARTVLIGNVGRLPGGITLMPDAVSDNHRLDVLVLSWRGAAGLSQIIARLVRPAVNPRPQLSTMEQALTTSVRLVTSKPQPVQLDGDTEGRATHLLAEVDPGALMMRTPARPEDRASDDEAARIGPHVSGSDPVETQTQQGAAEKS</sequence>
<dbReference type="InterPro" id="IPR050187">
    <property type="entry name" value="Lipid_Phosphate_FormReg"/>
</dbReference>
<evidence type="ECO:0000256" key="8">
    <source>
        <dbReference type="ARBA" id="ARBA00023264"/>
    </source>
</evidence>
<keyword evidence="3" id="KW-0808">Transferase</keyword>
<dbReference type="InterPro" id="IPR045540">
    <property type="entry name" value="YegS/DAGK_C"/>
</dbReference>
<dbReference type="InterPro" id="IPR016064">
    <property type="entry name" value="NAD/diacylglycerol_kinase_sf"/>
</dbReference>
<dbReference type="Gene3D" id="2.60.200.40">
    <property type="match status" value="1"/>
</dbReference>
<evidence type="ECO:0000256" key="4">
    <source>
        <dbReference type="ARBA" id="ARBA00022741"/>
    </source>
</evidence>
<dbReference type="SMART" id="SM00046">
    <property type="entry name" value="DAGKc"/>
    <property type="match status" value="1"/>
</dbReference>
<keyword evidence="10" id="KW-1133">Transmembrane helix</keyword>
<keyword evidence="10" id="KW-0472">Membrane</keyword>
<evidence type="ECO:0000256" key="5">
    <source>
        <dbReference type="ARBA" id="ARBA00022777"/>
    </source>
</evidence>
<proteinExistence type="inferred from homology"/>
<feature type="transmembrane region" description="Helical" evidence="10">
    <location>
        <begin position="6"/>
        <end position="27"/>
    </location>
</feature>
<dbReference type="GO" id="GO:0016301">
    <property type="term" value="F:kinase activity"/>
    <property type="evidence" value="ECO:0007669"/>
    <property type="project" value="UniProtKB-KW"/>
</dbReference>
<dbReference type="EMBL" id="QFKX01000001">
    <property type="protein sequence ID" value="PWH07552.1"/>
    <property type="molecule type" value="Genomic_DNA"/>
</dbReference>
<dbReference type="Pfam" id="PF00781">
    <property type="entry name" value="DAGK_cat"/>
    <property type="match status" value="1"/>
</dbReference>
<dbReference type="OrthoDB" id="3171056at2"/>
<protein>
    <submittedName>
        <fullName evidence="12">Sphingosine kinase</fullName>
    </submittedName>
</protein>
<dbReference type="AlphaFoldDB" id="A0A2U2RNV1"/>
<dbReference type="PROSITE" id="PS50146">
    <property type="entry name" value="DAGK"/>
    <property type="match status" value="1"/>
</dbReference>
<comment type="similarity">
    <text evidence="2">Belongs to the diacylglycerol/lipid kinase family.</text>
</comment>
<evidence type="ECO:0000256" key="7">
    <source>
        <dbReference type="ARBA" id="ARBA00023209"/>
    </source>
</evidence>
<evidence type="ECO:0000313" key="13">
    <source>
        <dbReference type="Proteomes" id="UP000245590"/>
    </source>
</evidence>
<dbReference type="PANTHER" id="PTHR12358:SF54">
    <property type="entry name" value="SPHINGOSINE KINASE RELATED PROTEIN"/>
    <property type="match status" value="1"/>
</dbReference>
<keyword evidence="8" id="KW-1208">Phospholipid metabolism</keyword>
<keyword evidence="6" id="KW-0067">ATP-binding</keyword>